<dbReference type="Gene3D" id="3.10.450.50">
    <property type="match status" value="3"/>
</dbReference>
<organism evidence="3 4">
    <name type="scientific">Madurella fahalii</name>
    <dbReference type="NCBI Taxonomy" id="1157608"/>
    <lineage>
        <taxon>Eukaryota</taxon>
        <taxon>Fungi</taxon>
        <taxon>Dikarya</taxon>
        <taxon>Ascomycota</taxon>
        <taxon>Pezizomycotina</taxon>
        <taxon>Sordariomycetes</taxon>
        <taxon>Sordariomycetidae</taxon>
        <taxon>Sordariales</taxon>
        <taxon>Sordariales incertae sedis</taxon>
        <taxon>Madurella</taxon>
    </lineage>
</organism>
<feature type="chain" id="PRO_5046376394" evidence="1">
    <location>
        <begin position="19"/>
        <end position="793"/>
    </location>
</feature>
<name>A0ABQ0G4D0_9PEZI</name>
<keyword evidence="1" id="KW-0732">Signal</keyword>
<comment type="caution">
    <text evidence="3">The sequence shown here is derived from an EMBL/GenBank/DDBJ whole genome shotgun (WGS) entry which is preliminary data.</text>
</comment>
<dbReference type="RefSeq" id="XP_070914297.1">
    <property type="nucleotide sequence ID" value="XM_071058196.1"/>
</dbReference>
<keyword evidence="4" id="KW-1185">Reference proteome</keyword>
<gene>
    <name evidence="3" type="ORF">MFIFM68171_02774</name>
</gene>
<feature type="domain" description="SnoaL-like" evidence="2">
    <location>
        <begin position="444"/>
        <end position="559"/>
    </location>
</feature>
<dbReference type="EMBL" id="BAAFSV010000002">
    <property type="protein sequence ID" value="GAB1312564.1"/>
    <property type="molecule type" value="Genomic_DNA"/>
</dbReference>
<dbReference type="InterPro" id="IPR037401">
    <property type="entry name" value="SnoaL-like"/>
</dbReference>
<feature type="domain" description="SnoaL-like" evidence="2">
    <location>
        <begin position="31"/>
        <end position="175"/>
    </location>
</feature>
<accession>A0ABQ0G4D0</accession>
<dbReference type="InterPro" id="IPR032710">
    <property type="entry name" value="NTF2-like_dom_sf"/>
</dbReference>
<dbReference type="Proteomes" id="UP001628179">
    <property type="component" value="Unassembled WGS sequence"/>
</dbReference>
<reference evidence="3 4" key="1">
    <citation type="submission" date="2024-09" db="EMBL/GenBank/DDBJ databases">
        <title>Itraconazole resistance in Madurella fahalii resulting from another homologue of gene encoding cytochrome P450 14-alpha sterol demethylase (CYP51).</title>
        <authorList>
            <person name="Yoshioka I."/>
            <person name="Fahal A.H."/>
            <person name="Kaneko S."/>
            <person name="Yaguchi T."/>
        </authorList>
    </citation>
    <scope>NUCLEOTIDE SEQUENCE [LARGE SCALE GENOMIC DNA]</scope>
    <source>
        <strain evidence="3 4">IFM 68171</strain>
    </source>
</reference>
<protein>
    <submittedName>
        <fullName evidence="3">SnoaL-like domain-containing protein</fullName>
    </submittedName>
</protein>
<evidence type="ECO:0000256" key="1">
    <source>
        <dbReference type="SAM" id="SignalP"/>
    </source>
</evidence>
<dbReference type="Pfam" id="PF13577">
    <property type="entry name" value="SnoaL_4"/>
    <property type="match status" value="3"/>
</dbReference>
<evidence type="ECO:0000313" key="4">
    <source>
        <dbReference type="Proteomes" id="UP001628179"/>
    </source>
</evidence>
<feature type="signal peptide" evidence="1">
    <location>
        <begin position="1"/>
        <end position="18"/>
    </location>
</feature>
<proteinExistence type="predicted"/>
<dbReference type="SUPFAM" id="SSF54427">
    <property type="entry name" value="NTF2-like"/>
    <property type="match status" value="3"/>
</dbReference>
<sequence length="793" mass="86901">MRFSVLTVLWATWAVIEAAPTPATLTSDLWRAESVREIKNLQKTYAQLATHGLWADAGALFAEDGVLQWGRGKPGANILDAADASSSTGPAAITAFLKSDAGDMDGIRPGSLHVVINEMPVITLSADGKNAKGRWHTLQFMGNGAGKTRIIGGLMENQYTLTSGKNGDVWKIKLLRYYPMFEGDYKQGWSNVGNNSLPIVPYHYTAEEAGNPILSPLNQSVSQAALTVDELKYRISRLNDEDDVRNLQHTAGHYVDRRMWPDVVDLVTADGIISVDGKVSAPGPAAIQSILDHMGPEGLTRGILNDHPIYQMIVEISPSGLEATSRGFEIGMIGDSNQKSGQWQFCVFRHRYAKDVNTGIWKIKELGYTRLMVASYAAGWSHGGLLPANTTRATPPFLNVLGHLSNRTQKPEEWVPFYRENSNSTQGLLADLHRRLSRSTAFDETENVSSAYGYYTDDIRCLDFATLHASNGFKQSPGVGWYQTPERISQACAARYGNGSSNPLRPSIPFHWRIQPVILVSHDGRSANTRIRNLQTGTSNGRPGGFNGGMYHDQFVLEEKDGVSRRKIWCLTIDEFYWNSASWSAGWAGVNSTALGRTSITLNLHRRQGQGIGQFVADVALKDPKMGPREVGFIGGPSPQVSWPSIQRMWWSFRNPVSGRVPESYWPGCVPCKAKPEWYLTANGYQEPATGPTNVTATAAGLNVTVTVSGGPDEPVAGVVQLRKGNRSSNLMGEMTLSGSGNETIMFELSVRDLFPGRNELAVYFLGSDRLQPGKTTVVVNVPSVPPEERALR</sequence>
<dbReference type="GeneID" id="98173519"/>
<evidence type="ECO:0000259" key="2">
    <source>
        <dbReference type="Pfam" id="PF13577"/>
    </source>
</evidence>
<feature type="domain" description="SnoaL-like" evidence="2">
    <location>
        <begin position="237"/>
        <end position="366"/>
    </location>
</feature>
<evidence type="ECO:0000313" key="3">
    <source>
        <dbReference type="EMBL" id="GAB1312564.1"/>
    </source>
</evidence>